<comment type="caution">
    <text evidence="2">The sequence shown here is derived from an EMBL/GenBank/DDBJ whole genome shotgun (WGS) entry which is preliminary data.</text>
</comment>
<feature type="compositionally biased region" description="Basic residues" evidence="1">
    <location>
        <begin position="1"/>
        <end position="10"/>
    </location>
</feature>
<organism evidence="2 3">
    <name type="scientific">Sphingobium baderi LL03</name>
    <dbReference type="NCBI Taxonomy" id="1114964"/>
    <lineage>
        <taxon>Bacteria</taxon>
        <taxon>Pseudomonadati</taxon>
        <taxon>Pseudomonadota</taxon>
        <taxon>Alphaproteobacteria</taxon>
        <taxon>Sphingomonadales</taxon>
        <taxon>Sphingomonadaceae</taxon>
        <taxon>Sphingobium</taxon>
    </lineage>
</organism>
<evidence type="ECO:0000256" key="1">
    <source>
        <dbReference type="SAM" id="MobiDB-lite"/>
    </source>
</evidence>
<sequence>MAHSLHKRATCRSGSADASTNGQPVSTSHAAKAGHFRRFGVEKDA</sequence>
<name>T0GAE5_9SPHN</name>
<dbReference type="Proteomes" id="UP000015524">
    <property type="component" value="Unassembled WGS sequence"/>
</dbReference>
<evidence type="ECO:0000313" key="3">
    <source>
        <dbReference type="Proteomes" id="UP000015524"/>
    </source>
</evidence>
<dbReference type="AlphaFoldDB" id="T0GAE5"/>
<feature type="compositionally biased region" description="Polar residues" evidence="1">
    <location>
        <begin position="12"/>
        <end position="29"/>
    </location>
</feature>
<gene>
    <name evidence="2" type="ORF">L485_23235</name>
</gene>
<evidence type="ECO:0000313" key="2">
    <source>
        <dbReference type="EMBL" id="EQA96992.1"/>
    </source>
</evidence>
<feature type="region of interest" description="Disordered" evidence="1">
    <location>
        <begin position="1"/>
        <end position="45"/>
    </location>
</feature>
<dbReference type="PATRIC" id="fig|1114964.3.peg.4559"/>
<accession>T0GAE5</accession>
<keyword evidence="3" id="KW-1185">Reference proteome</keyword>
<dbReference type="EMBL" id="ATIB01000088">
    <property type="protein sequence ID" value="EQA96992.1"/>
    <property type="molecule type" value="Genomic_DNA"/>
</dbReference>
<proteinExistence type="predicted"/>
<reference evidence="2 3" key="1">
    <citation type="journal article" date="2013" name="Genome Announc.">
        <title>Draft Genome Sequence of a Hexachlorocyclohexane-Degrading Bacterium, Sphingobium baderi Strain LL03T.</title>
        <authorList>
            <person name="Kaur J."/>
            <person name="Verma H."/>
            <person name="Tripathi C."/>
            <person name="Khurana J.P."/>
            <person name="Lal R."/>
        </authorList>
    </citation>
    <scope>NUCLEOTIDE SEQUENCE [LARGE SCALE GENOMIC DNA]</scope>
    <source>
        <strain evidence="2 3">LL03</strain>
    </source>
</reference>
<protein>
    <submittedName>
        <fullName evidence="2">Uncharacterized protein</fullName>
    </submittedName>
</protein>